<feature type="region of interest" description="Disordered" evidence="1">
    <location>
        <begin position="71"/>
        <end position="92"/>
    </location>
</feature>
<evidence type="ECO:0000313" key="2">
    <source>
        <dbReference type="EMBL" id="KFD67436.1"/>
    </source>
</evidence>
<reference evidence="2" key="1">
    <citation type="journal article" date="2014" name="Nat. Genet.">
        <title>Genome and transcriptome of the porcine whipworm Trichuris suis.</title>
        <authorList>
            <person name="Jex A.R."/>
            <person name="Nejsum P."/>
            <person name="Schwarz E.M."/>
            <person name="Hu L."/>
            <person name="Young N.D."/>
            <person name="Hall R.S."/>
            <person name="Korhonen P.K."/>
            <person name="Liao S."/>
            <person name="Thamsborg S."/>
            <person name="Xia J."/>
            <person name="Xu P."/>
            <person name="Wang S."/>
            <person name="Scheerlinck J.P."/>
            <person name="Hofmann A."/>
            <person name="Sternberg P.W."/>
            <person name="Wang J."/>
            <person name="Gasser R.B."/>
        </authorList>
    </citation>
    <scope>NUCLEOTIDE SEQUENCE [LARGE SCALE GENOMIC DNA]</scope>
    <source>
        <strain evidence="2">DCEP-RM93F</strain>
    </source>
</reference>
<protein>
    <submittedName>
        <fullName evidence="2">Uncharacterized protein</fullName>
    </submittedName>
</protein>
<evidence type="ECO:0000256" key="1">
    <source>
        <dbReference type="SAM" id="MobiDB-lite"/>
    </source>
</evidence>
<accession>A0A085ND90</accession>
<dbReference type="Proteomes" id="UP000030758">
    <property type="component" value="Unassembled WGS sequence"/>
</dbReference>
<dbReference type="EMBL" id="KL367515">
    <property type="protein sequence ID" value="KFD67436.1"/>
    <property type="molecule type" value="Genomic_DNA"/>
</dbReference>
<organism evidence="2">
    <name type="scientific">Trichuris suis</name>
    <name type="common">pig whipworm</name>
    <dbReference type="NCBI Taxonomy" id="68888"/>
    <lineage>
        <taxon>Eukaryota</taxon>
        <taxon>Metazoa</taxon>
        <taxon>Ecdysozoa</taxon>
        <taxon>Nematoda</taxon>
        <taxon>Enoplea</taxon>
        <taxon>Dorylaimia</taxon>
        <taxon>Trichinellida</taxon>
        <taxon>Trichuridae</taxon>
        <taxon>Trichuris</taxon>
    </lineage>
</organism>
<sequence>MQCALMHCKTESGLQEVRSTDELMRLSGKIVDSSQGRFKHETLENEVAIDCQHALFLVTHSWKRLNDHTTTTTAKRNAEHAINDIPDENGTI</sequence>
<dbReference type="AlphaFoldDB" id="A0A085ND90"/>
<proteinExistence type="predicted"/>
<name>A0A085ND90_9BILA</name>
<gene>
    <name evidence="2" type="ORF">M514_20472</name>
</gene>